<keyword evidence="3" id="KW-1185">Reference proteome</keyword>
<organism evidence="2 3">
    <name type="scientific">Mycena metata</name>
    <dbReference type="NCBI Taxonomy" id="1033252"/>
    <lineage>
        <taxon>Eukaryota</taxon>
        <taxon>Fungi</taxon>
        <taxon>Dikarya</taxon>
        <taxon>Basidiomycota</taxon>
        <taxon>Agaricomycotina</taxon>
        <taxon>Agaricomycetes</taxon>
        <taxon>Agaricomycetidae</taxon>
        <taxon>Agaricales</taxon>
        <taxon>Marasmiineae</taxon>
        <taxon>Mycenaceae</taxon>
        <taxon>Mycena</taxon>
    </lineage>
</organism>
<evidence type="ECO:0000256" key="1">
    <source>
        <dbReference type="SAM" id="MobiDB-lite"/>
    </source>
</evidence>
<evidence type="ECO:0000313" key="2">
    <source>
        <dbReference type="EMBL" id="KAJ7772299.1"/>
    </source>
</evidence>
<accession>A0AAD7JXD4</accession>
<reference evidence="2" key="1">
    <citation type="submission" date="2023-03" db="EMBL/GenBank/DDBJ databases">
        <title>Massive genome expansion in bonnet fungi (Mycena s.s.) driven by repeated elements and novel gene families across ecological guilds.</title>
        <authorList>
            <consortium name="Lawrence Berkeley National Laboratory"/>
            <person name="Harder C.B."/>
            <person name="Miyauchi S."/>
            <person name="Viragh M."/>
            <person name="Kuo A."/>
            <person name="Thoen E."/>
            <person name="Andreopoulos B."/>
            <person name="Lu D."/>
            <person name="Skrede I."/>
            <person name="Drula E."/>
            <person name="Henrissat B."/>
            <person name="Morin E."/>
            <person name="Kohler A."/>
            <person name="Barry K."/>
            <person name="LaButti K."/>
            <person name="Morin E."/>
            <person name="Salamov A."/>
            <person name="Lipzen A."/>
            <person name="Mereny Z."/>
            <person name="Hegedus B."/>
            <person name="Baldrian P."/>
            <person name="Stursova M."/>
            <person name="Weitz H."/>
            <person name="Taylor A."/>
            <person name="Grigoriev I.V."/>
            <person name="Nagy L.G."/>
            <person name="Martin F."/>
            <person name="Kauserud H."/>
        </authorList>
    </citation>
    <scope>NUCLEOTIDE SEQUENCE</scope>
    <source>
        <strain evidence="2">CBHHK182m</strain>
    </source>
</reference>
<sequence length="185" mass="20459">MPYWHLTDNPVFRNLCAALRRYHCRYRAAGQQRRGGPFVLCLVFGHLVQCPCNTPRCVPHPRIGSRRVTVSRARRSGSTSPPQLELGTTRGARRPAESQMPGHPIVCISIAGHCIYFHSNPDVCLAARRPSYPRGSYNAGGHGRCRCVLHCLLGPGGEDARVVEYPEYLHSKEQAAGAFSSTPVR</sequence>
<dbReference type="EMBL" id="JARKIB010000014">
    <property type="protein sequence ID" value="KAJ7772299.1"/>
    <property type="molecule type" value="Genomic_DNA"/>
</dbReference>
<feature type="compositionally biased region" description="Low complexity" evidence="1">
    <location>
        <begin position="68"/>
        <end position="80"/>
    </location>
</feature>
<name>A0AAD7JXD4_9AGAR</name>
<dbReference type="Proteomes" id="UP001215598">
    <property type="component" value="Unassembled WGS sequence"/>
</dbReference>
<protein>
    <submittedName>
        <fullName evidence="2">Uncharacterized protein</fullName>
    </submittedName>
</protein>
<proteinExistence type="predicted"/>
<comment type="caution">
    <text evidence="2">The sequence shown here is derived from an EMBL/GenBank/DDBJ whole genome shotgun (WGS) entry which is preliminary data.</text>
</comment>
<gene>
    <name evidence="2" type="ORF">B0H16DRAFT_1512993</name>
</gene>
<dbReference type="AlphaFoldDB" id="A0AAD7JXD4"/>
<evidence type="ECO:0000313" key="3">
    <source>
        <dbReference type="Proteomes" id="UP001215598"/>
    </source>
</evidence>
<feature type="region of interest" description="Disordered" evidence="1">
    <location>
        <begin position="68"/>
        <end position="99"/>
    </location>
</feature>